<dbReference type="Pfam" id="PF02405">
    <property type="entry name" value="MlaE"/>
    <property type="match status" value="1"/>
</dbReference>
<feature type="transmembrane region" description="Helical" evidence="7">
    <location>
        <begin position="149"/>
        <end position="168"/>
    </location>
</feature>
<evidence type="ECO:0000256" key="3">
    <source>
        <dbReference type="ARBA" id="ARBA00022448"/>
    </source>
</evidence>
<comment type="subcellular location">
    <subcellularLocation>
        <location evidence="1">Membrane</location>
        <topology evidence="1">Multi-pass membrane protein</topology>
    </subcellularLocation>
</comment>
<dbReference type="InterPro" id="IPR003453">
    <property type="entry name" value="ABC_MlaE_roteobac"/>
</dbReference>
<reference evidence="8" key="1">
    <citation type="journal article" date="2016" name="Mitochondrial DNA Part B Resour">
        <title>Organellar genome analysis of the marine red alga Dasya binghamiae (Dasyaceae, Rhodophyta) reveals an uncharacteristic florideophyte mitogenome structure.</title>
        <authorList>
            <person name="Tamayo D.A."/>
            <person name="Hughey J.R."/>
        </authorList>
    </citation>
    <scope>NUCLEOTIDE SEQUENCE</scope>
</reference>
<dbReference type="NCBIfam" id="TIGR00056">
    <property type="entry name" value="MlaE family lipid ABC transporter permease subunit"/>
    <property type="match status" value="1"/>
</dbReference>
<accession>A0A1C8XSB0</accession>
<proteinExistence type="inferred from homology"/>
<dbReference type="PANTHER" id="PTHR30188">
    <property type="entry name" value="ABC TRANSPORTER PERMEASE PROTEIN-RELATED"/>
    <property type="match status" value="1"/>
</dbReference>
<evidence type="ECO:0000256" key="7">
    <source>
        <dbReference type="RuleBase" id="RU362044"/>
    </source>
</evidence>
<evidence type="ECO:0000256" key="1">
    <source>
        <dbReference type="ARBA" id="ARBA00004141"/>
    </source>
</evidence>
<feature type="transmembrane region" description="Helical" evidence="7">
    <location>
        <begin position="222"/>
        <end position="245"/>
    </location>
</feature>
<keyword evidence="5 7" id="KW-1133">Transmembrane helix</keyword>
<evidence type="ECO:0000256" key="2">
    <source>
        <dbReference type="ARBA" id="ARBA00007556"/>
    </source>
</evidence>
<comment type="similarity">
    <text evidence="2 7">Belongs to the MlaE permease family.</text>
</comment>
<geneLocation type="plastid" evidence="8"/>
<keyword evidence="3" id="KW-0813">Transport</keyword>
<keyword evidence="4 7" id="KW-0812">Transmembrane</keyword>
<dbReference type="GO" id="GO:0043190">
    <property type="term" value="C:ATP-binding cassette (ABC) transporter complex"/>
    <property type="evidence" value="ECO:0007669"/>
    <property type="project" value="InterPro"/>
</dbReference>
<feature type="transmembrane region" description="Helical" evidence="7">
    <location>
        <begin position="38"/>
        <end position="59"/>
    </location>
</feature>
<dbReference type="EMBL" id="KX247284">
    <property type="protein sequence ID" value="AOH77398.1"/>
    <property type="molecule type" value="Genomic_DNA"/>
</dbReference>
<feature type="transmembrane region" description="Helical" evidence="7">
    <location>
        <begin position="189"/>
        <end position="210"/>
    </location>
</feature>
<feature type="transmembrane region" description="Helical" evidence="7">
    <location>
        <begin position="66"/>
        <end position="84"/>
    </location>
</feature>
<evidence type="ECO:0000256" key="4">
    <source>
        <dbReference type="ARBA" id="ARBA00022692"/>
    </source>
</evidence>
<feature type="transmembrane region" description="Helical" evidence="7">
    <location>
        <begin position="120"/>
        <end position="143"/>
    </location>
</feature>
<dbReference type="RefSeq" id="YP_009295386.1">
    <property type="nucleotide sequence ID" value="NC_031161.1"/>
</dbReference>
<dbReference type="GO" id="GO:0005548">
    <property type="term" value="F:phospholipid transporter activity"/>
    <property type="evidence" value="ECO:0007669"/>
    <property type="project" value="TreeGrafter"/>
</dbReference>
<dbReference type="AlphaFoldDB" id="A0A1C8XSB0"/>
<gene>
    <name evidence="8" type="primary">ycf63</name>
</gene>
<protein>
    <recommendedName>
        <fullName evidence="9">ABC transporter permease</fullName>
    </recommendedName>
</protein>
<evidence type="ECO:0000256" key="6">
    <source>
        <dbReference type="ARBA" id="ARBA00023136"/>
    </source>
</evidence>
<dbReference type="InterPro" id="IPR030802">
    <property type="entry name" value="Permease_MalE"/>
</dbReference>
<evidence type="ECO:0000313" key="8">
    <source>
        <dbReference type="EMBL" id="AOH77398.1"/>
    </source>
</evidence>
<dbReference type="PANTHER" id="PTHR30188:SF4">
    <property type="entry name" value="PROTEIN TRIGALACTOSYLDIACYLGLYCEROL 1, CHLOROPLASTIC"/>
    <property type="match status" value="1"/>
</dbReference>
<keyword evidence="8" id="KW-0934">Plastid</keyword>
<sequence length="255" mass="28440">MNDLLEKIYIMFKVMFNLLSLSSILNLNFSSLLQQIQIIAPASLSVTLMTAFFMGLVFSLQIVQEFLYLNAINLIGSVLTIAFLRELSPVLTSVILIGKIGSYFTAELATMKITEQIDVLYILGIHPINYLVLPRILAFIFILPILNCLSFITSLLSSCFICFILYNVDPQIFFLSVFSSLSFIDIFKSCLKTVIFGFFIAMISCVYGLTTQGGAKGVGLSITSSVVISLLVIFFIDFILSYYMFNNSDSVLKSL</sequence>
<name>A0A1C8XSB0_9FLOR</name>
<evidence type="ECO:0008006" key="9">
    <source>
        <dbReference type="Google" id="ProtNLM"/>
    </source>
</evidence>
<dbReference type="GeneID" id="29071677"/>
<evidence type="ECO:0000256" key="5">
    <source>
        <dbReference type="ARBA" id="ARBA00022989"/>
    </source>
</evidence>
<organism evidence="8">
    <name type="scientific">Dasya binghamiae</name>
    <dbReference type="NCBI Taxonomy" id="1896963"/>
    <lineage>
        <taxon>Eukaryota</taxon>
        <taxon>Rhodophyta</taxon>
        <taxon>Florideophyceae</taxon>
        <taxon>Rhodymeniophycidae</taxon>
        <taxon>Ceramiales</taxon>
        <taxon>Dasyaceae</taxon>
        <taxon>Dasya</taxon>
    </lineage>
</organism>
<keyword evidence="6 7" id="KW-0472">Membrane</keyword>
<feature type="transmembrane region" description="Helical" evidence="7">
    <location>
        <begin position="12"/>
        <end position="32"/>
    </location>
</feature>